<gene>
    <name evidence="3" type="ORF">M752DRAFT_14973</name>
</gene>
<dbReference type="SUPFAM" id="SSF54637">
    <property type="entry name" value="Thioesterase/thiol ester dehydrase-isomerase"/>
    <property type="match status" value="1"/>
</dbReference>
<name>A0A370PK69_ASPPH</name>
<proteinExistence type="inferred from homology"/>
<evidence type="ECO:0000313" key="4">
    <source>
        <dbReference type="Proteomes" id="UP000254937"/>
    </source>
</evidence>
<keyword evidence="2" id="KW-0732">Signal</keyword>
<feature type="signal peptide" evidence="2">
    <location>
        <begin position="1"/>
        <end position="21"/>
    </location>
</feature>
<dbReference type="EMBL" id="KZ851853">
    <property type="protein sequence ID" value="RDK42284.1"/>
    <property type="molecule type" value="Genomic_DNA"/>
</dbReference>
<keyword evidence="4" id="KW-1185">Reference proteome</keyword>
<dbReference type="Gene3D" id="3.10.129.10">
    <property type="entry name" value="Hotdog Thioesterase"/>
    <property type="match status" value="1"/>
</dbReference>
<dbReference type="InterPro" id="IPR051490">
    <property type="entry name" value="THEM6_lcsJ_thioesterase"/>
</dbReference>
<dbReference type="Pfam" id="PF13279">
    <property type="entry name" value="4HBT_2"/>
    <property type="match status" value="1"/>
</dbReference>
<dbReference type="CDD" id="cd00586">
    <property type="entry name" value="4HBT"/>
    <property type="match status" value="1"/>
</dbReference>
<reference evidence="3 4" key="1">
    <citation type="submission" date="2018-07" db="EMBL/GenBank/DDBJ databases">
        <title>Section-level genome sequencing of Aspergillus section Nigri to investigate inter- and intra-species variation.</title>
        <authorList>
            <consortium name="DOE Joint Genome Institute"/>
            <person name="Vesth T.C."/>
            <person name="Nybo J.L."/>
            <person name="Theobald S."/>
            <person name="Frisvad J.C."/>
            <person name="Larsen T.O."/>
            <person name="Nielsen K.F."/>
            <person name="Hoof J.B."/>
            <person name="Brandl J."/>
            <person name="Salamov A."/>
            <person name="Riley R."/>
            <person name="Gladden J.M."/>
            <person name="Phatale P."/>
            <person name="Nielsen M.T."/>
            <person name="Lyhne E.K."/>
            <person name="Kogle M.E."/>
            <person name="Strasser K."/>
            <person name="McDonnell E."/>
            <person name="Barry K."/>
            <person name="Clum A."/>
            <person name="Chen C."/>
            <person name="Nolan M."/>
            <person name="Sandor L."/>
            <person name="Kuo A."/>
            <person name="Lipzen A."/>
            <person name="Hainaut M."/>
            <person name="Drula E."/>
            <person name="Tsang A."/>
            <person name="Magnuson J.K."/>
            <person name="Henrissat B."/>
            <person name="Wiebenga A."/>
            <person name="Simmons B.A."/>
            <person name="Makela M.R."/>
            <person name="De vries R.P."/>
            <person name="Grigoriev I.V."/>
            <person name="Mortensen U.H."/>
            <person name="Baker S.E."/>
            <person name="Andersen M.R."/>
        </authorList>
    </citation>
    <scope>NUCLEOTIDE SEQUENCE [LARGE SCALE GENOMIC DNA]</scope>
    <source>
        <strain evidence="3 4">ATCC 13157</strain>
    </source>
</reference>
<organism evidence="3 4">
    <name type="scientific">Aspergillus phoenicis ATCC 13157</name>
    <dbReference type="NCBI Taxonomy" id="1353007"/>
    <lineage>
        <taxon>Eukaryota</taxon>
        <taxon>Fungi</taxon>
        <taxon>Dikarya</taxon>
        <taxon>Ascomycota</taxon>
        <taxon>Pezizomycotina</taxon>
        <taxon>Eurotiomycetes</taxon>
        <taxon>Eurotiomycetidae</taxon>
        <taxon>Eurotiales</taxon>
        <taxon>Aspergillaceae</taxon>
        <taxon>Aspergillus</taxon>
    </lineage>
</organism>
<protein>
    <submittedName>
        <fullName evidence="3">Uncharacterized protein</fullName>
    </submittedName>
</protein>
<dbReference type="AlphaFoldDB" id="A0A370PK69"/>
<dbReference type="PANTHER" id="PTHR12475">
    <property type="match status" value="1"/>
</dbReference>
<dbReference type="InterPro" id="IPR029069">
    <property type="entry name" value="HotDog_dom_sf"/>
</dbReference>
<feature type="chain" id="PRO_5016612520" evidence="2">
    <location>
        <begin position="22"/>
        <end position="305"/>
    </location>
</feature>
<accession>A0A370PK69</accession>
<evidence type="ECO:0000256" key="1">
    <source>
        <dbReference type="ARBA" id="ARBA00038476"/>
    </source>
</evidence>
<evidence type="ECO:0000256" key="2">
    <source>
        <dbReference type="SAM" id="SignalP"/>
    </source>
</evidence>
<dbReference type="Proteomes" id="UP000254937">
    <property type="component" value="Unassembled WGS sequence"/>
</dbReference>
<sequence length="305" mass="33889">MPTILLIFAVPILILLLLTNAKSLPLTYSLQLLPSLYRILQPRLSRNAPRPKELVSPQPINNPKLFYPALPSLFRPHTTQTHCPLPEIDLNLHKSNSTFFTDADLSRARLLSRLLGPALAATGGMPMLAAVQARFLREIRPFQRYCVTSRILAWDQRSLWTVTYFLRGDVYKGMMEVDLLGGGPAAVLRDEKLRKGVLAVLVSRYVVKAGRVTVPPVEVFKRAGLLIGIDDEGEKKDAFNHSNGGIFPSGVEKEKEEDSIVRMGSKIGSTSMKTKIHPKDEEIWPADCVEEVIGSAMAFIGECML</sequence>
<evidence type="ECO:0000313" key="3">
    <source>
        <dbReference type="EMBL" id="RDK42284.1"/>
    </source>
</evidence>
<comment type="similarity">
    <text evidence="1">Belongs to the lcsJ thioesterase family.</text>
</comment>
<dbReference type="PANTHER" id="PTHR12475:SF4">
    <property type="entry name" value="PROTEIN THEM6"/>
    <property type="match status" value="1"/>
</dbReference>